<reference evidence="2" key="1">
    <citation type="journal article" date="2024" name="Front. Bioeng. Biotechnol.">
        <title>Genome-scale model development and genomic sequencing of the oleaginous clade Lipomyces.</title>
        <authorList>
            <person name="Czajka J.J."/>
            <person name="Han Y."/>
            <person name="Kim J."/>
            <person name="Mondo S.J."/>
            <person name="Hofstad B.A."/>
            <person name="Robles A."/>
            <person name="Haridas S."/>
            <person name="Riley R."/>
            <person name="LaButti K."/>
            <person name="Pangilinan J."/>
            <person name="Andreopoulos W."/>
            <person name="Lipzen A."/>
            <person name="Yan J."/>
            <person name="Wang M."/>
            <person name="Ng V."/>
            <person name="Grigoriev I.V."/>
            <person name="Spatafora J.W."/>
            <person name="Magnuson J.K."/>
            <person name="Baker S.E."/>
            <person name="Pomraning K.R."/>
        </authorList>
    </citation>
    <scope>NUCLEOTIDE SEQUENCE [LARGE SCALE GENOMIC DNA]</scope>
    <source>
        <strain evidence="2">CBS 7786</strain>
    </source>
</reference>
<dbReference type="Proteomes" id="UP001433508">
    <property type="component" value="Unassembled WGS sequence"/>
</dbReference>
<keyword evidence="2" id="KW-1185">Reference proteome</keyword>
<dbReference type="EMBL" id="MU971457">
    <property type="protein sequence ID" value="KAK9234670.1"/>
    <property type="molecule type" value="Genomic_DNA"/>
</dbReference>
<organism evidence="1 2">
    <name type="scientific">Lipomyces kononenkoae</name>
    <name type="common">Yeast</name>
    <dbReference type="NCBI Taxonomy" id="34357"/>
    <lineage>
        <taxon>Eukaryota</taxon>
        <taxon>Fungi</taxon>
        <taxon>Dikarya</taxon>
        <taxon>Ascomycota</taxon>
        <taxon>Saccharomycotina</taxon>
        <taxon>Lipomycetes</taxon>
        <taxon>Lipomycetales</taxon>
        <taxon>Lipomycetaceae</taxon>
        <taxon>Lipomyces</taxon>
    </lineage>
</organism>
<sequence length="242" mass="27150">MLIAGRIMAGLCIGVTTALVPIYQSEIAPRKIRGRVVSFLHSGITSGMLIQYLIEYGCSFLNSQAAFRVPWAVQAVPAIFLFIGLFFLPRSPRWLASKDKWDEVLLVLAYLRTPKSDINNPMVLAEYKEIEEQIRTEREQDTSGYRELFGKKMRGRLFRGMAVQCLSQAVGIVTIFYFIVYIFESAGISNTLLVATILYVIYIVANIPTILWTDRFGRRSSLLIGSGIISVESENSSTVTSE</sequence>
<name>A0ACC3SSV7_LIPKO</name>
<gene>
    <name evidence="1" type="ORF">V1525DRAFT_42526</name>
</gene>
<protein>
    <submittedName>
        <fullName evidence="1">General substrate transporter</fullName>
    </submittedName>
</protein>
<evidence type="ECO:0000313" key="2">
    <source>
        <dbReference type="Proteomes" id="UP001433508"/>
    </source>
</evidence>
<proteinExistence type="predicted"/>
<evidence type="ECO:0000313" key="1">
    <source>
        <dbReference type="EMBL" id="KAK9234670.1"/>
    </source>
</evidence>
<comment type="caution">
    <text evidence="1">The sequence shown here is derived from an EMBL/GenBank/DDBJ whole genome shotgun (WGS) entry which is preliminary data.</text>
</comment>
<accession>A0ACC3SSV7</accession>